<proteinExistence type="inferred from homology"/>
<sequence length="455" mass="51267">MPSRTIPATSSQADVPPEEDLVDYEEDQGESTLGGEENGAAREKAVDTATKDNQVAEPQRMKGTYASLHSANFRDFLLRSELLRAIEDCGFESASEVQVQALPQAVLGTDVLVQAKSGLGKTAVFVLAILQQLEPEKAENSVSAVVLAHTRELAYQIKNEFVRFSKYMPDVRCGVFYGGEPIKQQLEQLASSVPHIVVGTPGRLLDLSVKRKALDLSKARFFVIDECDKVLEMLDMRADVQEIFKMTPRNKQVLMFSATMPPETRNIARKFMHNPHEIFIDDESKLTLHGLLQYYLRLEENEKNRKLNDLLDALEFNQLVIFVRSVQRAKFINQMLKEGNFPSITIHSAMPQEERIKRYRAFKDFESRILVSTDLFGRGVDVERVNVVINYDMPADSDQYLHRVGRAGRFGTKGLAISFVSNEEDAKVLDAVQSRFVVNIPELPESIDPSSYMTA</sequence>
<evidence type="ECO:0000256" key="2">
    <source>
        <dbReference type="ARBA" id="ARBA00012552"/>
    </source>
</evidence>
<evidence type="ECO:0000256" key="5">
    <source>
        <dbReference type="ARBA" id="ARBA00022806"/>
    </source>
</evidence>
<dbReference type="CDD" id="cd18787">
    <property type="entry name" value="SF2_C_DEAD"/>
    <property type="match status" value="1"/>
</dbReference>
<evidence type="ECO:0000256" key="8">
    <source>
        <dbReference type="ARBA" id="ARBA00038213"/>
    </source>
</evidence>
<dbReference type="SUPFAM" id="SSF52540">
    <property type="entry name" value="P-loop containing nucleoside triphosphate hydrolases"/>
    <property type="match status" value="1"/>
</dbReference>
<dbReference type="AlphaFoldDB" id="A0A7J7IEY1"/>
<dbReference type="GO" id="GO:0003724">
    <property type="term" value="F:RNA helicase activity"/>
    <property type="evidence" value="ECO:0007669"/>
    <property type="project" value="UniProtKB-EC"/>
</dbReference>
<evidence type="ECO:0000259" key="10">
    <source>
        <dbReference type="PROSITE" id="PS51192"/>
    </source>
</evidence>
<comment type="subcellular location">
    <subcellularLocation>
        <location evidence="1">Nucleus</location>
    </subcellularLocation>
</comment>
<dbReference type="InterPro" id="IPR001650">
    <property type="entry name" value="Helicase_C-like"/>
</dbReference>
<feature type="domain" description="Helicase ATP-binding" evidence="10">
    <location>
        <begin position="102"/>
        <end position="278"/>
    </location>
</feature>
<dbReference type="PANTHER" id="PTHR47958">
    <property type="entry name" value="ATP-DEPENDENT RNA HELICASE DBP3"/>
    <property type="match status" value="1"/>
</dbReference>
<dbReference type="InterPro" id="IPR014001">
    <property type="entry name" value="Helicase_ATP-bd"/>
</dbReference>
<evidence type="ECO:0000313" key="13">
    <source>
        <dbReference type="Proteomes" id="UP000530660"/>
    </source>
</evidence>
<comment type="similarity">
    <text evidence="8">Belongs to the DEAD box helicase family. DECD subfamily.</text>
</comment>
<organism evidence="12 13">
    <name type="scientific">Cyanidiococcus yangmingshanensis</name>
    <dbReference type="NCBI Taxonomy" id="2690220"/>
    <lineage>
        <taxon>Eukaryota</taxon>
        <taxon>Rhodophyta</taxon>
        <taxon>Bangiophyceae</taxon>
        <taxon>Cyanidiales</taxon>
        <taxon>Cyanidiaceae</taxon>
        <taxon>Cyanidiococcus</taxon>
    </lineage>
</organism>
<dbReference type="CDD" id="cd17950">
    <property type="entry name" value="DEADc_DDX39"/>
    <property type="match status" value="1"/>
</dbReference>
<dbReference type="Pfam" id="PF00271">
    <property type="entry name" value="Helicase_C"/>
    <property type="match status" value="1"/>
</dbReference>
<evidence type="ECO:0000256" key="9">
    <source>
        <dbReference type="SAM" id="MobiDB-lite"/>
    </source>
</evidence>
<keyword evidence="13" id="KW-1185">Reference proteome</keyword>
<evidence type="ECO:0000256" key="6">
    <source>
        <dbReference type="ARBA" id="ARBA00022840"/>
    </source>
</evidence>
<feature type="region of interest" description="Disordered" evidence="9">
    <location>
        <begin position="1"/>
        <end position="59"/>
    </location>
</feature>
<dbReference type="SMART" id="SM00490">
    <property type="entry name" value="HELICc"/>
    <property type="match status" value="1"/>
</dbReference>
<keyword evidence="3" id="KW-0547">Nucleotide-binding</keyword>
<dbReference type="EC" id="3.6.4.13" evidence="2"/>
<dbReference type="PROSITE" id="PS51194">
    <property type="entry name" value="HELICASE_CTER"/>
    <property type="match status" value="1"/>
</dbReference>
<gene>
    <name evidence="12" type="primary">DDX39B</name>
    <name evidence="12" type="ORF">F1559_001104</name>
</gene>
<evidence type="ECO:0000256" key="1">
    <source>
        <dbReference type="ARBA" id="ARBA00004123"/>
    </source>
</evidence>
<keyword evidence="6" id="KW-0067">ATP-binding</keyword>
<evidence type="ECO:0000256" key="7">
    <source>
        <dbReference type="ARBA" id="ARBA00023242"/>
    </source>
</evidence>
<dbReference type="InterPro" id="IPR011545">
    <property type="entry name" value="DEAD/DEAH_box_helicase_dom"/>
</dbReference>
<dbReference type="Proteomes" id="UP000530660">
    <property type="component" value="Unassembled WGS sequence"/>
</dbReference>
<comment type="caution">
    <text evidence="12">The sequence shown here is derived from an EMBL/GenBank/DDBJ whole genome shotgun (WGS) entry which is preliminary data.</text>
</comment>
<evidence type="ECO:0000259" key="11">
    <source>
        <dbReference type="PROSITE" id="PS51194"/>
    </source>
</evidence>
<dbReference type="OrthoDB" id="10265785at2759"/>
<protein>
    <recommendedName>
        <fullName evidence="2">RNA helicase</fullName>
        <ecNumber evidence="2">3.6.4.13</ecNumber>
    </recommendedName>
</protein>
<dbReference type="Gene3D" id="3.40.50.300">
    <property type="entry name" value="P-loop containing nucleotide triphosphate hydrolases"/>
    <property type="match status" value="2"/>
</dbReference>
<keyword evidence="5 12" id="KW-0347">Helicase</keyword>
<dbReference type="GO" id="GO:0005634">
    <property type="term" value="C:nucleus"/>
    <property type="evidence" value="ECO:0007669"/>
    <property type="project" value="UniProtKB-SubCell"/>
</dbReference>
<evidence type="ECO:0000256" key="3">
    <source>
        <dbReference type="ARBA" id="ARBA00022741"/>
    </source>
</evidence>
<feature type="domain" description="Helicase C-terminal" evidence="11">
    <location>
        <begin position="306"/>
        <end position="451"/>
    </location>
</feature>
<dbReference type="EMBL" id="VWRR01000013">
    <property type="protein sequence ID" value="KAF6001666.1"/>
    <property type="molecule type" value="Genomic_DNA"/>
</dbReference>
<dbReference type="Pfam" id="PF00270">
    <property type="entry name" value="DEAD"/>
    <property type="match status" value="1"/>
</dbReference>
<feature type="compositionally biased region" description="Acidic residues" evidence="9">
    <location>
        <begin position="16"/>
        <end position="29"/>
    </location>
</feature>
<evidence type="ECO:0000256" key="4">
    <source>
        <dbReference type="ARBA" id="ARBA00022801"/>
    </source>
</evidence>
<feature type="compositionally biased region" description="Basic and acidic residues" evidence="9">
    <location>
        <begin position="39"/>
        <end position="50"/>
    </location>
</feature>
<keyword evidence="4" id="KW-0378">Hydrolase</keyword>
<keyword evidence="7" id="KW-0539">Nucleus</keyword>
<dbReference type="GO" id="GO:0003676">
    <property type="term" value="F:nucleic acid binding"/>
    <property type="evidence" value="ECO:0007669"/>
    <property type="project" value="InterPro"/>
</dbReference>
<dbReference type="PROSITE" id="PS51192">
    <property type="entry name" value="HELICASE_ATP_BIND_1"/>
    <property type="match status" value="1"/>
</dbReference>
<name>A0A7J7IEY1_9RHOD</name>
<dbReference type="FunFam" id="3.40.50.300:FF:000111">
    <property type="entry name" value="DEAD-box ATP-dependent RNA helicase"/>
    <property type="match status" value="1"/>
</dbReference>
<evidence type="ECO:0000313" key="12">
    <source>
        <dbReference type="EMBL" id="KAF6001666.1"/>
    </source>
</evidence>
<accession>A0A7J7IEY1</accession>
<dbReference type="InterPro" id="IPR027417">
    <property type="entry name" value="P-loop_NTPase"/>
</dbReference>
<dbReference type="GO" id="GO:0016787">
    <property type="term" value="F:hydrolase activity"/>
    <property type="evidence" value="ECO:0007669"/>
    <property type="project" value="UniProtKB-KW"/>
</dbReference>
<dbReference type="SMART" id="SM00487">
    <property type="entry name" value="DEXDc"/>
    <property type="match status" value="1"/>
</dbReference>
<dbReference type="GO" id="GO:0005524">
    <property type="term" value="F:ATP binding"/>
    <property type="evidence" value="ECO:0007669"/>
    <property type="project" value="UniProtKB-KW"/>
</dbReference>
<reference evidence="12 13" key="1">
    <citation type="journal article" date="2020" name="J. Phycol.">
        <title>Comparative genome analysis reveals Cyanidiococcus gen. nov., a new extremophilic red algal genus sister to Cyanidioschyzon (Cyanidioschyzonaceae, Rhodophyta).</title>
        <authorList>
            <person name="Liu S.-L."/>
            <person name="Chiang Y.-R."/>
            <person name="Yoon H.S."/>
            <person name="Fu H.-Y."/>
        </authorList>
    </citation>
    <scope>NUCLEOTIDE SEQUENCE [LARGE SCALE GENOMIC DNA]</scope>
    <source>
        <strain evidence="12 13">THAL066</strain>
    </source>
</reference>
<feature type="compositionally biased region" description="Polar residues" evidence="9">
    <location>
        <begin position="1"/>
        <end position="13"/>
    </location>
</feature>